<feature type="transmembrane region" description="Helical" evidence="6">
    <location>
        <begin position="239"/>
        <end position="260"/>
    </location>
</feature>
<dbReference type="Proteomes" id="UP000473681">
    <property type="component" value="Unassembled WGS sequence"/>
</dbReference>
<evidence type="ECO:0000256" key="1">
    <source>
        <dbReference type="ARBA" id="ARBA00004651"/>
    </source>
</evidence>
<comment type="subcellular location">
    <subcellularLocation>
        <location evidence="1">Cell membrane</location>
        <topology evidence="1">Multi-pass membrane protein</topology>
    </subcellularLocation>
</comment>
<keyword evidence="3 6" id="KW-0812">Transmembrane</keyword>
<reference evidence="10 11" key="1">
    <citation type="submission" date="2019-04" db="EMBL/GenBank/DDBJ databases">
        <title>Genome sequencing of Clostridium botulinum Groups I-IV and Clostridium butyricum.</title>
        <authorList>
            <person name="Brunt J."/>
            <person name="Van Vliet A.H.M."/>
            <person name="Stringer S.C."/>
            <person name="Carter A.T."/>
            <person name="Peck M.W."/>
        </authorList>
    </citation>
    <scope>NUCLEOTIDE SEQUENCE [LARGE SCALE GENOMIC DNA]</scope>
    <source>
        <strain evidence="8 11">1605</strain>
        <strain evidence="9 10">CB-K-33E</strain>
    </source>
</reference>
<dbReference type="Pfam" id="PF02687">
    <property type="entry name" value="FtsX"/>
    <property type="match status" value="1"/>
</dbReference>
<feature type="domain" description="ABC3 transporter permease C-terminal" evidence="7">
    <location>
        <begin position="60"/>
        <end position="172"/>
    </location>
</feature>
<feature type="transmembrane region" description="Helical" evidence="6">
    <location>
        <begin position="98"/>
        <end position="123"/>
    </location>
</feature>
<feature type="transmembrane region" description="Helical" evidence="6">
    <location>
        <begin position="17"/>
        <end position="36"/>
    </location>
</feature>
<feature type="transmembrane region" description="Helical" evidence="6">
    <location>
        <begin position="202"/>
        <end position="219"/>
    </location>
</feature>
<evidence type="ECO:0000313" key="9">
    <source>
        <dbReference type="EMBL" id="NFN35743.1"/>
    </source>
</evidence>
<protein>
    <submittedName>
        <fullName evidence="8">FtsX-like permease family protein</fullName>
    </submittedName>
</protein>
<evidence type="ECO:0000313" key="10">
    <source>
        <dbReference type="Proteomes" id="UP000473681"/>
    </source>
</evidence>
<evidence type="ECO:0000256" key="4">
    <source>
        <dbReference type="ARBA" id="ARBA00022989"/>
    </source>
</evidence>
<keyword evidence="4 6" id="KW-1133">Transmembrane helix</keyword>
<dbReference type="EMBL" id="SWVK01000015">
    <property type="protein sequence ID" value="NFN35743.1"/>
    <property type="molecule type" value="Genomic_DNA"/>
</dbReference>
<feature type="transmembrane region" description="Helical" evidence="6">
    <location>
        <begin position="287"/>
        <end position="310"/>
    </location>
</feature>
<gene>
    <name evidence="8" type="ORF">FC774_00935</name>
    <name evidence="9" type="ORF">FDB51_11535</name>
</gene>
<feature type="transmembrane region" description="Helical" evidence="6">
    <location>
        <begin position="159"/>
        <end position="181"/>
    </location>
</feature>
<sequence length="514" mass="60209">MIFKLAFINSKKYINNYIVYLTLLSIETALFFFFSSLPYSSAISYLSNDFKVSMEFIIPLMSFCVFLSIFLLVRLTNKVVLKRRYSEFALYISLGMEIWYISLILLVEILILGMISLILGLFLGSLLCQGWDFFLCSLFDINPMWIHFSFSFSTFKNTILLFFLLFIIVWLINCFSLYFYTPINLIRLNSQKKLTNGVIKKINISLCFVSLILLLGIYIKLFSFHFNKDILIKLLNFSPFLIGLTYLFYYSLCDVIYLIFERFNKLYYKGINLFTFKNLCNKIKNTWFFLATISLLLVFSIVSIFLGAIFNITLKNTYTPSSTNDLEFSIKETLKREEIEYYLIENNIKDFSLTEVYIDLKESEPIKEDSLRKILIKINSPYNREQIMNLSNKIKELHKISQDSLQGKLYFIDEGKINTLITLLVSFYIGITSLLTAISLIVMEILIEKIDRKRDYIILKDIGSDSNCLKVSSYFINTIYFFVPFILAIPHIILAIIFTIKYLNSLYGNIFFNT</sequence>
<dbReference type="AlphaFoldDB" id="A0A0L9Y8D2"/>
<dbReference type="Proteomes" id="UP000476820">
    <property type="component" value="Unassembled WGS sequence"/>
</dbReference>
<comment type="caution">
    <text evidence="8">The sequence shown here is derived from an EMBL/GenBank/DDBJ whole genome shotgun (WGS) entry which is preliminary data.</text>
</comment>
<evidence type="ECO:0000256" key="5">
    <source>
        <dbReference type="ARBA" id="ARBA00023136"/>
    </source>
</evidence>
<dbReference type="InterPro" id="IPR052536">
    <property type="entry name" value="ABC-4_Integral_Memb_Prot"/>
</dbReference>
<feature type="transmembrane region" description="Helical" evidence="6">
    <location>
        <begin position="420"/>
        <end position="447"/>
    </location>
</feature>
<organism evidence="8 11">
    <name type="scientific">Clostridium botulinum</name>
    <dbReference type="NCBI Taxonomy" id="1491"/>
    <lineage>
        <taxon>Bacteria</taxon>
        <taxon>Bacillati</taxon>
        <taxon>Bacillota</taxon>
        <taxon>Clostridia</taxon>
        <taxon>Eubacteriales</taxon>
        <taxon>Clostridiaceae</taxon>
        <taxon>Clostridium</taxon>
    </lineage>
</organism>
<dbReference type="RefSeq" id="WP_012449806.1">
    <property type="nucleotide sequence ID" value="NZ_JACBBP010000001.1"/>
</dbReference>
<feature type="transmembrane region" description="Helical" evidence="6">
    <location>
        <begin position="479"/>
        <end position="503"/>
    </location>
</feature>
<evidence type="ECO:0000313" key="8">
    <source>
        <dbReference type="EMBL" id="NFF86474.1"/>
    </source>
</evidence>
<dbReference type="EMBL" id="SWOV01000001">
    <property type="protein sequence ID" value="NFF86474.1"/>
    <property type="molecule type" value="Genomic_DNA"/>
</dbReference>
<dbReference type="InterPro" id="IPR003838">
    <property type="entry name" value="ABC3_permease_C"/>
</dbReference>
<keyword evidence="2" id="KW-1003">Cell membrane</keyword>
<keyword evidence="5 6" id="KW-0472">Membrane</keyword>
<evidence type="ECO:0000256" key="6">
    <source>
        <dbReference type="SAM" id="Phobius"/>
    </source>
</evidence>
<name>A0A0L9Y8D2_CLOBO</name>
<accession>A0A0L9Y8D2</accession>
<dbReference type="PANTHER" id="PTHR46795">
    <property type="entry name" value="ABC TRANSPORTER PERMEASE-RELATED-RELATED"/>
    <property type="match status" value="1"/>
</dbReference>
<dbReference type="GO" id="GO:0005886">
    <property type="term" value="C:plasma membrane"/>
    <property type="evidence" value="ECO:0007669"/>
    <property type="project" value="UniProtKB-SubCell"/>
</dbReference>
<evidence type="ECO:0000259" key="7">
    <source>
        <dbReference type="Pfam" id="PF02687"/>
    </source>
</evidence>
<dbReference type="PANTHER" id="PTHR46795:SF3">
    <property type="entry name" value="ABC TRANSPORTER PERMEASE"/>
    <property type="match status" value="1"/>
</dbReference>
<proteinExistence type="predicted"/>
<evidence type="ECO:0000313" key="11">
    <source>
        <dbReference type="Proteomes" id="UP000476820"/>
    </source>
</evidence>
<evidence type="ECO:0000256" key="3">
    <source>
        <dbReference type="ARBA" id="ARBA00022692"/>
    </source>
</evidence>
<evidence type="ECO:0000256" key="2">
    <source>
        <dbReference type="ARBA" id="ARBA00022475"/>
    </source>
</evidence>
<feature type="transmembrane region" description="Helical" evidence="6">
    <location>
        <begin position="56"/>
        <end position="77"/>
    </location>
</feature>